<protein>
    <submittedName>
        <fullName evidence="1">Uncharacterized protein</fullName>
    </submittedName>
</protein>
<dbReference type="AlphaFoldDB" id="A0A139BTX8"/>
<dbReference type="Proteomes" id="UP000070578">
    <property type="component" value="Unassembled WGS sequence"/>
</dbReference>
<name>A0A139BTX8_9PROT</name>
<reference evidence="1 2" key="1">
    <citation type="submission" date="2016-02" db="EMBL/GenBank/DDBJ databases">
        <authorList>
            <person name="Wen L."/>
            <person name="He K."/>
            <person name="Yang H."/>
        </authorList>
    </citation>
    <scope>NUCLEOTIDE SEQUENCE [LARGE SCALE GENOMIC DNA]</scope>
    <source>
        <strain evidence="1">ShG14-8</strain>
    </source>
</reference>
<evidence type="ECO:0000313" key="2">
    <source>
        <dbReference type="Proteomes" id="UP000070578"/>
    </source>
</evidence>
<dbReference type="EMBL" id="LSLI01000030">
    <property type="protein sequence ID" value="KXS32431.1"/>
    <property type="molecule type" value="Genomic_DNA"/>
</dbReference>
<accession>A0A139BTX8</accession>
<organism evidence="1 2">
    <name type="scientific">Candidatus Gallionella acididurans</name>
    <dbReference type="NCBI Taxonomy" id="1796491"/>
    <lineage>
        <taxon>Bacteria</taxon>
        <taxon>Pseudomonadati</taxon>
        <taxon>Pseudomonadota</taxon>
        <taxon>Betaproteobacteria</taxon>
        <taxon>Nitrosomonadales</taxon>
        <taxon>Gallionellaceae</taxon>
        <taxon>Gallionella</taxon>
    </lineage>
</organism>
<comment type="caution">
    <text evidence="1">The sequence shown here is derived from an EMBL/GenBank/DDBJ whole genome shotgun (WGS) entry which is preliminary data.</text>
</comment>
<evidence type="ECO:0000313" key="1">
    <source>
        <dbReference type="EMBL" id="KXS32431.1"/>
    </source>
</evidence>
<proteinExistence type="predicted"/>
<reference evidence="1 2" key="2">
    <citation type="submission" date="2016-03" db="EMBL/GenBank/DDBJ databases">
        <title>New uncultured bacterium of the family Gallionellaceae from acid mine drainage: description and reconstruction of genome based on metagenomic analysis of microbial community.</title>
        <authorList>
            <person name="Kadnikov V."/>
            <person name="Ivasenko D."/>
            <person name="Beletsky A."/>
            <person name="Mardanov A."/>
            <person name="Danilova E."/>
            <person name="Pimenov N."/>
            <person name="Karnachuk O."/>
            <person name="Ravin N."/>
        </authorList>
    </citation>
    <scope>NUCLEOTIDE SEQUENCE [LARGE SCALE GENOMIC DNA]</scope>
    <source>
        <strain evidence="1">ShG14-8</strain>
    </source>
</reference>
<gene>
    <name evidence="1" type="ORF">AWT59_1471</name>
</gene>
<sequence>MNNPETNIKFSKTFLNTCGDIYITKGIFPSMTEYEQLGKDRFYDYTDALDERDATEAIKNVGQRFLIFAKCSQYNPALLLRASSIYTFYTIAAKETLDEMQQKFRLVE</sequence>